<dbReference type="AlphaFoldDB" id="A0A1Y1LFU8"/>
<proteinExistence type="inferred from homology"/>
<evidence type="ECO:0000313" key="5">
    <source>
        <dbReference type="Proteomes" id="UP000327044"/>
    </source>
</evidence>
<dbReference type="InParanoid" id="A0A1Y1LFU8"/>
<organism evidence="3">
    <name type="scientific">Photinus pyralis</name>
    <name type="common">Common eastern firefly</name>
    <name type="synonym">Lampyris pyralis</name>
    <dbReference type="NCBI Taxonomy" id="7054"/>
    <lineage>
        <taxon>Eukaryota</taxon>
        <taxon>Metazoa</taxon>
        <taxon>Ecdysozoa</taxon>
        <taxon>Arthropoda</taxon>
        <taxon>Hexapoda</taxon>
        <taxon>Insecta</taxon>
        <taxon>Pterygota</taxon>
        <taxon>Neoptera</taxon>
        <taxon>Endopterygota</taxon>
        <taxon>Coleoptera</taxon>
        <taxon>Polyphaga</taxon>
        <taxon>Elateriformia</taxon>
        <taxon>Elateroidea</taxon>
        <taxon>Lampyridae</taxon>
        <taxon>Lampyrinae</taxon>
        <taxon>Photinus</taxon>
    </lineage>
</organism>
<comment type="similarity">
    <text evidence="1">Belongs to the BCL7 family.</text>
</comment>
<dbReference type="Proteomes" id="UP000327044">
    <property type="component" value="Unassembled WGS sequence"/>
</dbReference>
<dbReference type="PANTHER" id="PTHR12767:SF9">
    <property type="entry name" value="BCL7-LIKE"/>
    <property type="match status" value="1"/>
</dbReference>
<dbReference type="Pfam" id="PF04714">
    <property type="entry name" value="BCL_N"/>
    <property type="match status" value="1"/>
</dbReference>
<reference evidence="4 5" key="2">
    <citation type="journal article" date="2018" name="Elife">
        <title>Firefly genomes illuminate parallel origins of bioluminescence in beetles.</title>
        <authorList>
            <person name="Fallon T.R."/>
            <person name="Lower S.E."/>
            <person name="Chang C.H."/>
            <person name="Bessho-Uehara M."/>
            <person name="Martin G.J."/>
            <person name="Bewick A.J."/>
            <person name="Behringer M."/>
            <person name="Debat H.J."/>
            <person name="Wong I."/>
            <person name="Day J.C."/>
            <person name="Suvorov A."/>
            <person name="Silva C.J."/>
            <person name="Stanger-Hall K.F."/>
            <person name="Hall D.W."/>
            <person name="Schmitz R.J."/>
            <person name="Nelson D.R."/>
            <person name="Lewis S.M."/>
            <person name="Shigenobu S."/>
            <person name="Bybee S.M."/>
            <person name="Larracuente A.M."/>
            <person name="Oba Y."/>
            <person name="Weng J.K."/>
        </authorList>
    </citation>
    <scope>NUCLEOTIDE SEQUENCE [LARGE SCALE GENOMIC DNA]</scope>
    <source>
        <strain evidence="4">1611_PpyrPB1</strain>
        <tissue evidence="4">Whole body</tissue>
    </source>
</reference>
<dbReference type="EMBL" id="GEZM01057019">
    <property type="protein sequence ID" value="JAV72504.1"/>
    <property type="molecule type" value="Transcribed_RNA"/>
</dbReference>
<dbReference type="OrthoDB" id="5989898at2759"/>
<evidence type="ECO:0000313" key="3">
    <source>
        <dbReference type="EMBL" id="JAV72504.1"/>
    </source>
</evidence>
<dbReference type="FunCoup" id="A0A1Y1LFU8">
    <property type="interactions" value="259"/>
</dbReference>
<dbReference type="InterPro" id="IPR006804">
    <property type="entry name" value="BCL7"/>
</dbReference>
<dbReference type="PANTHER" id="PTHR12767">
    <property type="entry name" value="BCL7 RELATED"/>
    <property type="match status" value="1"/>
</dbReference>
<dbReference type="EMBL" id="VVIM01000008">
    <property type="protein sequence ID" value="KAB0794677.1"/>
    <property type="molecule type" value="Genomic_DNA"/>
</dbReference>
<keyword evidence="5" id="KW-1185">Reference proteome</keyword>
<dbReference type="EMBL" id="GEZM01057020">
    <property type="protein sequence ID" value="JAV72503.1"/>
    <property type="molecule type" value="Transcribed_RNA"/>
</dbReference>
<gene>
    <name evidence="4" type="ORF">PPYR_11516</name>
</gene>
<feature type="compositionally biased region" description="Polar residues" evidence="2">
    <location>
        <begin position="78"/>
        <end position="125"/>
    </location>
</feature>
<accession>A0A1Y1LFU8</accession>
<name>A0A1Y1LFU8_PHOPY</name>
<reference evidence="3" key="1">
    <citation type="journal article" date="2016" name="Sci. Rep.">
        <title>Molecular characterization of firefly nuptial gifts: a multi-omics approach sheds light on postcopulatory sexual selection.</title>
        <authorList>
            <person name="Al-Wathiqui N."/>
            <person name="Fallon T.R."/>
            <person name="South A."/>
            <person name="Weng J.K."/>
            <person name="Lewis S.M."/>
        </authorList>
    </citation>
    <scope>NUCLEOTIDE SEQUENCE</scope>
</reference>
<reference evidence="4" key="3">
    <citation type="submission" date="2019-08" db="EMBL/GenBank/DDBJ databases">
        <authorList>
            <consortium name="Photinus pyralis genome working group"/>
            <person name="Fallon T.R."/>
            <person name="Sander Lower S.E."/>
            <person name="Weng J.-K."/>
        </authorList>
    </citation>
    <scope>NUCLEOTIDE SEQUENCE</scope>
    <source>
        <strain evidence="4">1611_PpyrPB1</strain>
        <tissue evidence="4">Whole body</tissue>
    </source>
</reference>
<evidence type="ECO:0008006" key="6">
    <source>
        <dbReference type="Google" id="ProtNLM"/>
    </source>
</evidence>
<evidence type="ECO:0000256" key="1">
    <source>
        <dbReference type="ARBA" id="ARBA00010326"/>
    </source>
</evidence>
<evidence type="ECO:0000256" key="2">
    <source>
        <dbReference type="SAM" id="MobiDB-lite"/>
    </source>
</evidence>
<protein>
    <recommendedName>
        <fullName evidence="6">B-cell CLL/lymphoma 7 protein family member B</fullName>
    </recommendedName>
</protein>
<evidence type="ECO:0000313" key="4">
    <source>
        <dbReference type="EMBL" id="KAB0794677.1"/>
    </source>
</evidence>
<sequence length="135" mass="15365">MIKTMSRSFRAETRSRAKDDIKKIMQVVDRVRHWEKKWVTIGETTMKIYKWVPVANSEGKKCKHKEANKENLGRKTATVESSNSSFSMVTEDSNTCFSTVSDSQGPTDFSSHMNTFSEDSNSQGSEMAVKRLKSE</sequence>
<feature type="region of interest" description="Disordered" evidence="2">
    <location>
        <begin position="62"/>
        <end position="135"/>
    </location>
</feature>